<organism evidence="1 2">
    <name type="scientific">Candidatus Epulonipiscium fishelsonii</name>
    <dbReference type="NCBI Taxonomy" id="77094"/>
    <lineage>
        <taxon>Bacteria</taxon>
        <taxon>Bacillati</taxon>
        <taxon>Bacillota</taxon>
        <taxon>Clostridia</taxon>
        <taxon>Lachnospirales</taxon>
        <taxon>Lachnospiraceae</taxon>
        <taxon>Candidatus Epulonipiscium</taxon>
    </lineage>
</organism>
<reference evidence="1" key="1">
    <citation type="submission" date="2016-08" db="EMBL/GenBank/DDBJ databases">
        <authorList>
            <person name="Ngugi D.K."/>
            <person name="Miyake S."/>
            <person name="Stingl U."/>
        </authorList>
    </citation>
    <scope>NUCLEOTIDE SEQUENCE</scope>
    <source>
        <strain evidence="1">SCG-B11WGA-EpuloA1</strain>
    </source>
</reference>
<dbReference type="EMBL" id="LJDB01000050">
    <property type="protein sequence ID" value="ONI40489.1"/>
    <property type="molecule type" value="Genomic_DNA"/>
</dbReference>
<comment type="caution">
    <text evidence="1">The sequence shown here is derived from an EMBL/GenBank/DDBJ whole genome shotgun (WGS) entry which is preliminary data.</text>
</comment>
<gene>
    <name evidence="1" type="ORF">AN396_05800</name>
</gene>
<keyword evidence="2" id="KW-1185">Reference proteome</keyword>
<accession>A0ACC8XCI3</accession>
<proteinExistence type="predicted"/>
<evidence type="ECO:0000313" key="1">
    <source>
        <dbReference type="EMBL" id="ONI40489.1"/>
    </source>
</evidence>
<name>A0ACC8XCI3_9FIRM</name>
<sequence length="200" mass="22442">MMNKGGQKMNKMTQAIWIAQSLFNRGKASGSRAHISFKDENKIYINGNNTCFGILAKDDFSILDLNGTHIGGVKPPENAKLHIIFYNKSSEIDSIIHTNSFYSTLWSCRNHENKFDCVPEYTPYLKMKLGTIGVIPYAPPGSEELFKNFEKNIANSDGFLLSNNGPIVGGINLMDTFSKIEELEESCRLSYEITINSQKN</sequence>
<protein>
    <submittedName>
        <fullName evidence="1">Aldolase</fullName>
    </submittedName>
</protein>
<dbReference type="Proteomes" id="UP000188605">
    <property type="component" value="Unassembled WGS sequence"/>
</dbReference>
<evidence type="ECO:0000313" key="2">
    <source>
        <dbReference type="Proteomes" id="UP000188605"/>
    </source>
</evidence>